<proteinExistence type="inferred from homology"/>
<keyword evidence="4" id="KW-1133">Transmembrane helix</keyword>
<keyword evidence="7" id="KW-1185">Reference proteome</keyword>
<dbReference type="InterPro" id="IPR002509">
    <property type="entry name" value="NODB_dom"/>
</dbReference>
<dbReference type="PANTHER" id="PTHR43630:SF1">
    <property type="entry name" value="POLY-BETA-1,6-N-ACETYL-D-GLUCOSAMINE SYNTHASE"/>
    <property type="match status" value="1"/>
</dbReference>
<evidence type="ECO:0000259" key="5">
    <source>
        <dbReference type="PROSITE" id="PS51677"/>
    </source>
</evidence>
<evidence type="ECO:0000256" key="4">
    <source>
        <dbReference type="SAM" id="Phobius"/>
    </source>
</evidence>
<feature type="transmembrane region" description="Helical" evidence="4">
    <location>
        <begin position="496"/>
        <end position="515"/>
    </location>
</feature>
<evidence type="ECO:0000313" key="7">
    <source>
        <dbReference type="Proteomes" id="UP001240984"/>
    </source>
</evidence>
<feature type="transmembrane region" description="Helical" evidence="4">
    <location>
        <begin position="218"/>
        <end position="239"/>
    </location>
</feature>
<organism evidence="6 7">
    <name type="scientific">Catenuloplanes nepalensis</name>
    <dbReference type="NCBI Taxonomy" id="587533"/>
    <lineage>
        <taxon>Bacteria</taxon>
        <taxon>Bacillati</taxon>
        <taxon>Actinomycetota</taxon>
        <taxon>Actinomycetes</taxon>
        <taxon>Micromonosporales</taxon>
        <taxon>Micromonosporaceae</taxon>
        <taxon>Catenuloplanes</taxon>
    </lineage>
</organism>
<dbReference type="Gene3D" id="3.90.550.10">
    <property type="entry name" value="Spore Coat Polysaccharide Biosynthesis Protein SpsA, Chain A"/>
    <property type="match status" value="1"/>
</dbReference>
<dbReference type="PANTHER" id="PTHR43630">
    <property type="entry name" value="POLY-BETA-1,6-N-ACETYL-D-GLUCOSAMINE SYNTHASE"/>
    <property type="match status" value="1"/>
</dbReference>
<name>A0ABT9N678_9ACTN</name>
<evidence type="ECO:0000256" key="2">
    <source>
        <dbReference type="ARBA" id="ARBA00022676"/>
    </source>
</evidence>
<feature type="transmembrane region" description="Helical" evidence="4">
    <location>
        <begin position="462"/>
        <end position="490"/>
    </location>
</feature>
<keyword evidence="4" id="KW-0472">Membrane</keyword>
<dbReference type="RefSeq" id="WP_306837897.1">
    <property type="nucleotide sequence ID" value="NZ_JAUSRA010000001.1"/>
</dbReference>
<evidence type="ECO:0000256" key="3">
    <source>
        <dbReference type="ARBA" id="ARBA00022679"/>
    </source>
</evidence>
<sequence length="563" mass="59694">MRRWFLLIGTLTFVVGLLLVNGVVTSRLGAADVPVAGRAHPPERHVVLAFDGGPDPAFTPAILGVLAEHDVPAVFFMTGARIARHPGIVRDVREAGHQIGIDTPTTRYALAGAANVTSTLLRDVGTTRESRDGDPDATLTDIRRAVLPPGGEGAVVRFQGGDRTAAALDAVIPELRRAGYTFTTLRDEPVNPAPTGAERALGLGLVGAVQVAWTAGSWFTVALLMLGVLLLARCALLIFKRRAGPAAGYDRRVTVVVPVHNAEDRITEVLGSFGPADVIVVDDGSTDGTAKLAEAHPGVTVLRQRHAGRAAALNTGIVHATTDVVVLTDGETILAPDTVRALVQPFGDPAVGAVAADTGSGARQRAYDALRCLPTVPGAAGAYRREALRQVDGLSDDTLAEDTDLTLAVVRAGWRVVHAPRARVRARPRPHAADYGDMQAIWKHRRVLVESGPGGRHGRRTLLALLLFHTLLPLLAPLIDVYLIYGLLFLDPAPTAAIWIGMLALQVIGGGWREIARRPLTYPMLIAASRHGHRRPRRTRGLEALMGARLPTGSAATTVRSGA</sequence>
<dbReference type="Pfam" id="PF13632">
    <property type="entry name" value="Glyco_trans_2_3"/>
    <property type="match status" value="1"/>
</dbReference>
<dbReference type="Pfam" id="PF00535">
    <property type="entry name" value="Glycos_transf_2"/>
    <property type="match status" value="1"/>
</dbReference>
<dbReference type="Pfam" id="PF01522">
    <property type="entry name" value="Polysacc_deac_1"/>
    <property type="match status" value="1"/>
</dbReference>
<protein>
    <submittedName>
        <fullName evidence="6">GT2 family glycosyltransferase</fullName>
    </submittedName>
</protein>
<dbReference type="EMBL" id="JAUSRA010000001">
    <property type="protein sequence ID" value="MDP9799196.1"/>
    <property type="molecule type" value="Genomic_DNA"/>
</dbReference>
<gene>
    <name evidence="6" type="ORF">J2S43_007708</name>
</gene>
<feature type="domain" description="NodB homology" evidence="5">
    <location>
        <begin position="44"/>
        <end position="316"/>
    </location>
</feature>
<dbReference type="SUPFAM" id="SSF88713">
    <property type="entry name" value="Glycoside hydrolase/deacetylase"/>
    <property type="match status" value="1"/>
</dbReference>
<dbReference type="InterPro" id="IPR001173">
    <property type="entry name" value="Glyco_trans_2-like"/>
</dbReference>
<comment type="caution">
    <text evidence="6">The sequence shown here is derived from an EMBL/GenBank/DDBJ whole genome shotgun (WGS) entry which is preliminary data.</text>
</comment>
<dbReference type="InterPro" id="IPR011330">
    <property type="entry name" value="Glyco_hydro/deAcase_b/a-brl"/>
</dbReference>
<keyword evidence="4" id="KW-0812">Transmembrane</keyword>
<evidence type="ECO:0000256" key="1">
    <source>
        <dbReference type="ARBA" id="ARBA00006739"/>
    </source>
</evidence>
<keyword evidence="2" id="KW-0328">Glycosyltransferase</keyword>
<evidence type="ECO:0000313" key="6">
    <source>
        <dbReference type="EMBL" id="MDP9799196.1"/>
    </source>
</evidence>
<dbReference type="PROSITE" id="PS51677">
    <property type="entry name" value="NODB"/>
    <property type="match status" value="1"/>
</dbReference>
<accession>A0ABT9N678</accession>
<dbReference type="Gene3D" id="3.20.20.370">
    <property type="entry name" value="Glycoside hydrolase/deacetylase"/>
    <property type="match status" value="1"/>
</dbReference>
<keyword evidence="3" id="KW-0808">Transferase</keyword>
<dbReference type="SUPFAM" id="SSF53448">
    <property type="entry name" value="Nucleotide-diphospho-sugar transferases"/>
    <property type="match status" value="1"/>
</dbReference>
<comment type="similarity">
    <text evidence="1">Belongs to the glycosyltransferase 2 family.</text>
</comment>
<dbReference type="Proteomes" id="UP001240984">
    <property type="component" value="Unassembled WGS sequence"/>
</dbReference>
<dbReference type="InterPro" id="IPR029044">
    <property type="entry name" value="Nucleotide-diphossugar_trans"/>
</dbReference>
<reference evidence="6 7" key="1">
    <citation type="submission" date="2023-07" db="EMBL/GenBank/DDBJ databases">
        <title>Sequencing the genomes of 1000 actinobacteria strains.</title>
        <authorList>
            <person name="Klenk H.-P."/>
        </authorList>
    </citation>
    <scope>NUCLEOTIDE SEQUENCE [LARGE SCALE GENOMIC DNA]</scope>
    <source>
        <strain evidence="6 7">DSM 44710</strain>
    </source>
</reference>